<dbReference type="KEGG" id="ahel:Q31a_61600"/>
<dbReference type="OrthoDB" id="5287961at2"/>
<name>A0A518GGR7_9BACT</name>
<reference evidence="4 5" key="1">
    <citation type="submission" date="2019-02" db="EMBL/GenBank/DDBJ databases">
        <title>Deep-cultivation of Planctomycetes and their phenomic and genomic characterization uncovers novel biology.</title>
        <authorList>
            <person name="Wiegand S."/>
            <person name="Jogler M."/>
            <person name="Boedeker C."/>
            <person name="Pinto D."/>
            <person name="Vollmers J."/>
            <person name="Rivas-Marin E."/>
            <person name="Kohn T."/>
            <person name="Peeters S.H."/>
            <person name="Heuer A."/>
            <person name="Rast P."/>
            <person name="Oberbeckmann S."/>
            <person name="Bunk B."/>
            <person name="Jeske O."/>
            <person name="Meyerdierks A."/>
            <person name="Storesund J.E."/>
            <person name="Kallscheuer N."/>
            <person name="Luecker S."/>
            <person name="Lage O.M."/>
            <person name="Pohl T."/>
            <person name="Merkel B.J."/>
            <person name="Hornburger P."/>
            <person name="Mueller R.-W."/>
            <person name="Bruemmer F."/>
            <person name="Labrenz M."/>
            <person name="Spormann A.M."/>
            <person name="Op den Camp H."/>
            <person name="Overmann J."/>
            <person name="Amann R."/>
            <person name="Jetten M.S.M."/>
            <person name="Mascher T."/>
            <person name="Medema M.H."/>
            <person name="Devos D.P."/>
            <person name="Kaster A.-K."/>
            <person name="Ovreas L."/>
            <person name="Rohde M."/>
            <person name="Galperin M.Y."/>
            <person name="Jogler C."/>
        </authorList>
    </citation>
    <scope>NUCLEOTIDE SEQUENCE [LARGE SCALE GENOMIC DNA]</scope>
    <source>
        <strain evidence="4 5">Q31a</strain>
    </source>
</reference>
<protein>
    <submittedName>
        <fullName evidence="4">ASPIC and UnbV</fullName>
    </submittedName>
</protein>
<evidence type="ECO:0000256" key="2">
    <source>
        <dbReference type="SAM" id="MobiDB-lite"/>
    </source>
</evidence>
<dbReference type="InterPro" id="IPR013517">
    <property type="entry name" value="FG-GAP"/>
</dbReference>
<keyword evidence="5" id="KW-1185">Reference proteome</keyword>
<accession>A0A518GGR7</accession>
<dbReference type="EMBL" id="CP036298">
    <property type="protein sequence ID" value="QDV27767.1"/>
    <property type="molecule type" value="Genomic_DNA"/>
</dbReference>
<organism evidence="4 5">
    <name type="scientific">Aureliella helgolandensis</name>
    <dbReference type="NCBI Taxonomy" id="2527968"/>
    <lineage>
        <taxon>Bacteria</taxon>
        <taxon>Pseudomonadati</taxon>
        <taxon>Planctomycetota</taxon>
        <taxon>Planctomycetia</taxon>
        <taxon>Pirellulales</taxon>
        <taxon>Pirellulaceae</taxon>
        <taxon>Aureliella</taxon>
    </lineage>
</organism>
<dbReference type="Pfam" id="PF07593">
    <property type="entry name" value="UnbV_ASPIC"/>
    <property type="match status" value="1"/>
</dbReference>
<feature type="domain" description="ASPIC/UnbV" evidence="3">
    <location>
        <begin position="526"/>
        <end position="592"/>
    </location>
</feature>
<feature type="region of interest" description="Disordered" evidence="2">
    <location>
        <begin position="44"/>
        <end position="70"/>
    </location>
</feature>
<dbReference type="Gene3D" id="2.130.10.130">
    <property type="entry name" value="Integrin alpha, N-terminal"/>
    <property type="match status" value="2"/>
</dbReference>
<evidence type="ECO:0000313" key="4">
    <source>
        <dbReference type="EMBL" id="QDV27767.1"/>
    </source>
</evidence>
<dbReference type="Pfam" id="PF13517">
    <property type="entry name" value="FG-GAP_3"/>
    <property type="match status" value="2"/>
</dbReference>
<gene>
    <name evidence="4" type="ORF">Q31a_61600</name>
</gene>
<dbReference type="InterPro" id="IPR027039">
    <property type="entry name" value="Crtac1"/>
</dbReference>
<dbReference type="PANTHER" id="PTHR16026:SF0">
    <property type="entry name" value="CARTILAGE ACIDIC PROTEIN 1"/>
    <property type="match status" value="1"/>
</dbReference>
<proteinExistence type="predicted"/>
<evidence type="ECO:0000259" key="3">
    <source>
        <dbReference type="Pfam" id="PF07593"/>
    </source>
</evidence>
<dbReference type="PANTHER" id="PTHR16026">
    <property type="entry name" value="CARTILAGE ACIDIC PROTEIN 1"/>
    <property type="match status" value="1"/>
</dbReference>
<dbReference type="InterPro" id="IPR028994">
    <property type="entry name" value="Integrin_alpha_N"/>
</dbReference>
<dbReference type="InterPro" id="IPR011519">
    <property type="entry name" value="UnbV_ASPIC"/>
</dbReference>
<evidence type="ECO:0000313" key="5">
    <source>
        <dbReference type="Proteomes" id="UP000318017"/>
    </source>
</evidence>
<dbReference type="PROSITE" id="PS51257">
    <property type="entry name" value="PROKAR_LIPOPROTEIN"/>
    <property type="match status" value="1"/>
</dbReference>
<evidence type="ECO:0000256" key="1">
    <source>
        <dbReference type="ARBA" id="ARBA00022729"/>
    </source>
</evidence>
<sequence length="602" mass="64477">MARRPQLVAPLHHLRKQLPLAILLTSWAVACPLGCSRSRPAAPSAEAAKQAPLQDAPASEPPPSTLPGESAAPLIALTDASESSQLRFQHKYQSGNSRFLAEAVTGALASFDFDGDGLLDIYFLNGGTLPRGTGESYSAALYQNLGDFRFREASIQSHAGDRGYGMGIAVADYNADGLPDMFINNFGSNALYRNNGDGTFTEVSQSAGLAGGDRLGAGACFLDADRDGLLDLYVANYVKDSIANNPQHTTEGLPSYPGPLDFQPDHDQFYHNVGDGRFVEQSQTAGVAGLATASMGVLASDFNDDGAPDIFVGNDVERNLLLQNDGTGKFWDAGIQAGVAFSLGARRNGNMGVDCGDYNGDGRLDLIATTFSNDTPVLYRNQGHGSYADETRLARAGIELLPHANWGVAFVDIDNDSDEDLVIANGHTDPNVGRWAFNTSWKVANTLLLNDGEGRYQDISSSCGDGLQPVESSRGLVAEDFDNDGDLDLVVLNALTTPTAIRNDSDLHSNWLQLQLIGNALGCRDATGARVELQTDTRQLVKEVHSGRGYQSSFGQRLHFGVADTQVIPHITIRWPSGQVQKLKQVAVNQQLVIQQPHNASE</sequence>
<dbReference type="SUPFAM" id="SSF69318">
    <property type="entry name" value="Integrin alpha N-terminal domain"/>
    <property type="match status" value="1"/>
</dbReference>
<dbReference type="AlphaFoldDB" id="A0A518GGR7"/>
<dbReference type="Proteomes" id="UP000318017">
    <property type="component" value="Chromosome"/>
</dbReference>
<keyword evidence="1" id="KW-0732">Signal</keyword>
<dbReference type="RefSeq" id="WP_145085652.1">
    <property type="nucleotide sequence ID" value="NZ_CP036298.1"/>
</dbReference>